<dbReference type="Pfam" id="PF18137">
    <property type="entry name" value="WHD_ORC"/>
    <property type="match status" value="1"/>
</dbReference>
<accession>A0AAX4JWF2</accession>
<dbReference type="PANTHER" id="PTHR12748">
    <property type="entry name" value="ORIGIN RECOGNITION COMPLEX SUBUNIT 3"/>
    <property type="match status" value="1"/>
</dbReference>
<feature type="compositionally biased region" description="Acidic residues" evidence="1">
    <location>
        <begin position="527"/>
        <end position="536"/>
    </location>
</feature>
<feature type="domain" description="Origin recognition complex subunit 3 winged helix C-terminal" evidence="2">
    <location>
        <begin position="347"/>
        <end position="572"/>
    </location>
</feature>
<dbReference type="EMBL" id="CP144102">
    <property type="protein sequence ID" value="WWC89238.1"/>
    <property type="molecule type" value="Genomic_DNA"/>
</dbReference>
<feature type="compositionally biased region" description="Polar residues" evidence="1">
    <location>
        <begin position="492"/>
        <end position="514"/>
    </location>
</feature>
<evidence type="ECO:0000256" key="1">
    <source>
        <dbReference type="SAM" id="MobiDB-lite"/>
    </source>
</evidence>
<evidence type="ECO:0000313" key="4">
    <source>
        <dbReference type="Proteomes" id="UP001355207"/>
    </source>
</evidence>
<dbReference type="GO" id="GO:0003688">
    <property type="term" value="F:DNA replication origin binding"/>
    <property type="evidence" value="ECO:0007669"/>
    <property type="project" value="TreeGrafter"/>
</dbReference>
<protein>
    <recommendedName>
        <fullName evidence="2">Origin recognition complex subunit 3 winged helix C-terminal domain-containing protein</fullName>
    </recommendedName>
</protein>
<reference evidence="3 4" key="1">
    <citation type="submission" date="2024-01" db="EMBL/GenBank/DDBJ databases">
        <title>Comparative genomics of Cryptococcus and Kwoniella reveals pathogenesis evolution and contrasting modes of karyotype evolution via chromosome fusion or intercentromeric recombination.</title>
        <authorList>
            <person name="Coelho M.A."/>
            <person name="David-Palma M."/>
            <person name="Shea T."/>
            <person name="Bowers K."/>
            <person name="McGinley-Smith S."/>
            <person name="Mohammad A.W."/>
            <person name="Gnirke A."/>
            <person name="Yurkov A.M."/>
            <person name="Nowrousian M."/>
            <person name="Sun S."/>
            <person name="Cuomo C.A."/>
            <person name="Heitman J."/>
        </authorList>
    </citation>
    <scope>NUCLEOTIDE SEQUENCE [LARGE SCALE GENOMIC DNA]</scope>
    <source>
        <strain evidence="3 4">CBS 6074</strain>
    </source>
</reference>
<dbReference type="InterPro" id="IPR040855">
    <property type="entry name" value="ORC_WH_C"/>
</dbReference>
<dbReference type="GO" id="GO:0031261">
    <property type="term" value="C:DNA replication preinitiation complex"/>
    <property type="evidence" value="ECO:0007669"/>
    <property type="project" value="TreeGrafter"/>
</dbReference>
<evidence type="ECO:0000313" key="3">
    <source>
        <dbReference type="EMBL" id="WWC89238.1"/>
    </source>
</evidence>
<organism evidence="3 4">
    <name type="scientific">Kwoniella dendrophila CBS 6074</name>
    <dbReference type="NCBI Taxonomy" id="1295534"/>
    <lineage>
        <taxon>Eukaryota</taxon>
        <taxon>Fungi</taxon>
        <taxon>Dikarya</taxon>
        <taxon>Basidiomycota</taxon>
        <taxon>Agaricomycotina</taxon>
        <taxon>Tremellomycetes</taxon>
        <taxon>Tremellales</taxon>
        <taxon>Cryptococcaceae</taxon>
        <taxon>Kwoniella</taxon>
    </lineage>
</organism>
<sequence>MEEEKYQSLSKGVFVVPFQADQDENEAGPSKLRTQPLQELYDLTYEHYERAYSDYSIERTAEQLDDISDWIDRCFDSPLLPLNNPIYRLELGLIQNASAELADQLHTLGNTISICNLHGRDLNDVNSALKIISTGFIGEINTIVKKTGRTGIEDIENWYKAKKNKTALLIYIQEAQIIPSSILGELMYIFSLHPSIPLRLLLSVPSITHFLSSWTPIESSSIALSVLSSTNNKRKNNAVEAILRSSDFAPIRLSDELADQMRIEEARSGGGPKLVLKAIKWLLLYHSINSSLAKLASTSDSHQLKRIQALVHAIINRPDDESLPGRELLQLDTNRNLTSVMNPAPRTSILHALSNSADYLPPISTPSERIKSIDRPQSTSPSPIKSASRKRKLNNETSEDDTRTSRRKSGREVAENLQVEDQVMSEAGYEGKGEELEELQMLFELWKSAGKSVNLWDWLEGFSGIMSYDDQAQKQQQGQAELNPEGQEDDSIQNSINSNGHDVNGNDTNVSNGVSADDDQRQKDIDNDNDNQDEENEARLHSIFIRFVEEARMIGLIRARGKGRKADEVVKGIGLV</sequence>
<dbReference type="GO" id="GO:0005656">
    <property type="term" value="C:nuclear pre-replicative complex"/>
    <property type="evidence" value="ECO:0007669"/>
    <property type="project" value="TreeGrafter"/>
</dbReference>
<name>A0AAX4JWF2_9TREE</name>
<keyword evidence="4" id="KW-1185">Reference proteome</keyword>
<dbReference type="AlphaFoldDB" id="A0AAX4JWF2"/>
<feature type="region of interest" description="Disordered" evidence="1">
    <location>
        <begin position="470"/>
        <end position="536"/>
    </location>
</feature>
<feature type="region of interest" description="Disordered" evidence="1">
    <location>
        <begin position="364"/>
        <end position="413"/>
    </location>
</feature>
<dbReference type="GO" id="GO:0005664">
    <property type="term" value="C:nuclear origin of replication recognition complex"/>
    <property type="evidence" value="ECO:0007669"/>
    <property type="project" value="InterPro"/>
</dbReference>
<gene>
    <name evidence="3" type="ORF">L201_004156</name>
</gene>
<dbReference type="RefSeq" id="XP_066076001.1">
    <property type="nucleotide sequence ID" value="XM_066219904.1"/>
</dbReference>
<evidence type="ECO:0000259" key="2">
    <source>
        <dbReference type="Pfam" id="PF18137"/>
    </source>
</evidence>
<dbReference type="Proteomes" id="UP001355207">
    <property type="component" value="Chromosome 5"/>
</dbReference>
<feature type="compositionally biased region" description="Polar residues" evidence="1">
    <location>
        <begin position="375"/>
        <end position="385"/>
    </location>
</feature>
<proteinExistence type="predicted"/>
<dbReference type="GeneID" id="91094826"/>
<dbReference type="PANTHER" id="PTHR12748:SF0">
    <property type="entry name" value="ORIGIN RECOGNITION COMPLEX SUBUNIT 3"/>
    <property type="match status" value="1"/>
</dbReference>
<feature type="compositionally biased region" description="Basic and acidic residues" evidence="1">
    <location>
        <begin position="400"/>
        <end position="413"/>
    </location>
</feature>
<dbReference type="InterPro" id="IPR020795">
    <property type="entry name" value="ORC3"/>
</dbReference>
<dbReference type="GO" id="GO:0006270">
    <property type="term" value="P:DNA replication initiation"/>
    <property type="evidence" value="ECO:0007669"/>
    <property type="project" value="TreeGrafter"/>
</dbReference>